<proteinExistence type="predicted"/>
<organism evidence="1 2">
    <name type="scientific">Fusarium oxysporum</name>
    <name type="common">Fusarium vascular wilt</name>
    <dbReference type="NCBI Taxonomy" id="5507"/>
    <lineage>
        <taxon>Eukaryota</taxon>
        <taxon>Fungi</taxon>
        <taxon>Dikarya</taxon>
        <taxon>Ascomycota</taxon>
        <taxon>Pezizomycotina</taxon>
        <taxon>Sordariomycetes</taxon>
        <taxon>Hypocreomycetidae</taxon>
        <taxon>Hypocreales</taxon>
        <taxon>Nectriaceae</taxon>
        <taxon>Fusarium</taxon>
        <taxon>Fusarium oxysporum species complex</taxon>
    </lineage>
</organism>
<sequence>MALTVLLLLGSGNFVLHLKLLHLLTIREEGSQKKGNIIVVVVVVVIVPQGIEIKLFDSFLRRLAYTGSLLAKDIVRIFDTLKMRIPIGDGFA</sequence>
<dbReference type="AlphaFoldDB" id="A0A2H3TW34"/>
<accession>A0A2H3TW34</accession>
<gene>
    <name evidence="1" type="ORF">FRV6_16946</name>
</gene>
<dbReference type="Proteomes" id="UP000219369">
    <property type="component" value="Unassembled WGS sequence"/>
</dbReference>
<evidence type="ECO:0000313" key="1">
    <source>
        <dbReference type="EMBL" id="SCO92818.1"/>
    </source>
</evidence>
<dbReference type="EMBL" id="FMJY01000013">
    <property type="protein sequence ID" value="SCO92818.1"/>
    <property type="molecule type" value="Genomic_DNA"/>
</dbReference>
<evidence type="ECO:0000313" key="2">
    <source>
        <dbReference type="Proteomes" id="UP000219369"/>
    </source>
</evidence>
<name>A0A2H3TW34_FUSOX</name>
<protein>
    <submittedName>
        <fullName evidence="1">Uncharacterized protein</fullName>
    </submittedName>
</protein>
<reference evidence="2" key="1">
    <citation type="submission" date="2016-09" db="EMBL/GenBank/DDBJ databases">
        <authorList>
            <person name="Guldener U."/>
        </authorList>
    </citation>
    <scope>NUCLEOTIDE SEQUENCE [LARGE SCALE GENOMIC DNA]</scope>
    <source>
        <strain evidence="2">V64-1</strain>
    </source>
</reference>